<dbReference type="InterPro" id="IPR036866">
    <property type="entry name" value="RibonucZ/Hydroxyglut_hydro"/>
</dbReference>
<reference evidence="2" key="1">
    <citation type="submission" date="2023-06" db="EMBL/GenBank/DDBJ databases">
        <title>Genome-scale phylogeny and comparative genomics of the fungal order Sordariales.</title>
        <authorList>
            <consortium name="Lawrence Berkeley National Laboratory"/>
            <person name="Hensen N."/>
            <person name="Bonometti L."/>
            <person name="Westerberg I."/>
            <person name="Brannstrom I.O."/>
            <person name="Guillou S."/>
            <person name="Cros-Aarteil S."/>
            <person name="Calhoun S."/>
            <person name="Haridas S."/>
            <person name="Kuo A."/>
            <person name="Mondo S."/>
            <person name="Pangilinan J."/>
            <person name="Riley R."/>
            <person name="Labutti K."/>
            <person name="Andreopoulos B."/>
            <person name="Lipzen A."/>
            <person name="Chen C."/>
            <person name="Yanf M."/>
            <person name="Daum C."/>
            <person name="Ng V."/>
            <person name="Clum A."/>
            <person name="Steindorff A."/>
            <person name="Ohm R."/>
            <person name="Martin F."/>
            <person name="Silar P."/>
            <person name="Natvig D."/>
            <person name="Lalanne C."/>
            <person name="Gautier V."/>
            <person name="Ament-Velasquez S.L."/>
            <person name="Kruys A."/>
            <person name="Hutchinson M.I."/>
            <person name="Powell A.J."/>
            <person name="Barry K."/>
            <person name="Miller A.N."/>
            <person name="Grigoriev I.V."/>
            <person name="Debuchy R."/>
            <person name="Gladieux P."/>
            <person name="Thoren M.H."/>
            <person name="Johannesson H."/>
        </authorList>
    </citation>
    <scope>NUCLEOTIDE SEQUENCE</scope>
    <source>
        <strain evidence="2">SMH4607-1</strain>
    </source>
</reference>
<feature type="region of interest" description="Disordered" evidence="1">
    <location>
        <begin position="1"/>
        <end position="21"/>
    </location>
</feature>
<organism evidence="2 3">
    <name type="scientific">Lasiosphaeris hirsuta</name>
    <dbReference type="NCBI Taxonomy" id="260670"/>
    <lineage>
        <taxon>Eukaryota</taxon>
        <taxon>Fungi</taxon>
        <taxon>Dikarya</taxon>
        <taxon>Ascomycota</taxon>
        <taxon>Pezizomycotina</taxon>
        <taxon>Sordariomycetes</taxon>
        <taxon>Sordariomycetidae</taxon>
        <taxon>Sordariales</taxon>
        <taxon>Lasiosphaeriaceae</taxon>
        <taxon>Lasiosphaeris</taxon>
    </lineage>
</organism>
<name>A0AA40E1Z1_9PEZI</name>
<gene>
    <name evidence="2" type="ORF">B0H67DRAFT_549915</name>
</gene>
<sequence>MSQSRGDSLRTQLASPNSKPRPLLTSLNGDNAWLISFPRPAFERARSSSKAYFHIVSDPWLTGHANAGADWIISIRAPAPAAIPSGAAVEVVIGEIEDAAASAGLISAPPTTTGPSAVDAIFLNFHYSDHLDEATLRTFHPKVPVFATAESAAIIRRWGYFSHVTETRDLKPGAKWSSLHPGIGLPEWLTVFRLPGHHELNFATAIIYSSVPSEGGGEKHEALLYSPHGIRTDQAPLKALLEDFAGDGGSVLAILHALKDSFAMGRATTLGVAGGLALQRVARPKYWVKSHDAPLLYGGVAAWLLWINDVARTLGSGLDEEERVKGAEDGERMEPCLVEVDNGDCFVLE</sequence>
<evidence type="ECO:0000256" key="1">
    <source>
        <dbReference type="SAM" id="MobiDB-lite"/>
    </source>
</evidence>
<evidence type="ECO:0000313" key="3">
    <source>
        <dbReference type="Proteomes" id="UP001172102"/>
    </source>
</evidence>
<proteinExistence type="predicted"/>
<protein>
    <submittedName>
        <fullName evidence="2">Uncharacterized protein</fullName>
    </submittedName>
</protein>
<dbReference type="Proteomes" id="UP001172102">
    <property type="component" value="Unassembled WGS sequence"/>
</dbReference>
<evidence type="ECO:0000313" key="2">
    <source>
        <dbReference type="EMBL" id="KAK0724040.1"/>
    </source>
</evidence>
<keyword evidence="3" id="KW-1185">Reference proteome</keyword>
<comment type="caution">
    <text evidence="2">The sequence shown here is derived from an EMBL/GenBank/DDBJ whole genome shotgun (WGS) entry which is preliminary data.</text>
</comment>
<feature type="compositionally biased region" description="Polar residues" evidence="1">
    <location>
        <begin position="1"/>
        <end position="18"/>
    </location>
</feature>
<dbReference type="AlphaFoldDB" id="A0AA40E1Z1"/>
<dbReference type="PANTHER" id="PTHR36142">
    <property type="entry name" value="METALLO-HYDROLASE/OXIDOREDUCTASE SUPERFAMILY PROTEIN"/>
    <property type="match status" value="1"/>
</dbReference>
<dbReference type="EMBL" id="JAUKUA010000002">
    <property type="protein sequence ID" value="KAK0724040.1"/>
    <property type="molecule type" value="Genomic_DNA"/>
</dbReference>
<accession>A0AA40E1Z1</accession>
<dbReference type="PANTHER" id="PTHR36142:SF2">
    <property type="entry name" value="METALLO-HYDROLASE_OXIDOREDUCTASE SUPERFAMILY PROTEIN"/>
    <property type="match status" value="1"/>
</dbReference>
<dbReference type="Gene3D" id="3.60.15.10">
    <property type="entry name" value="Ribonuclease Z/Hydroxyacylglutathione hydrolase-like"/>
    <property type="match status" value="1"/>
</dbReference>